<sequence>MNKFDTLLYDYLVSQREVAIAKIGVLHATAESITVAQGNEQVSIPKVHFTYNRRTETSAGLIAFIAEKIGKNKMLIEADLDSYFEQVRQFINLGKPYLIPQIGAITLNKLGEYEFSQQNNEVYANEEKAQRQYYQSESGHHNEAYRARSKNRIAGIAIVIIALIIGGLGWGAYTLFFNKSKAPAVVNEPVGTPPAAAQQPAATIDSSGRMPDSLAQKQAAASTQTTAAPAPAGNGQWKFVFETTTSSERAHTRTAQLLSFGDPAEFDSIRENNAFVYRLYFKAKATPADTTRVRDSLATYFQRRVVVIP</sequence>
<gene>
    <name evidence="3" type="ORF">DXN05_11535</name>
</gene>
<evidence type="ECO:0000313" key="4">
    <source>
        <dbReference type="Proteomes" id="UP000261284"/>
    </source>
</evidence>
<accession>A0A3E1NJQ3</accession>
<feature type="transmembrane region" description="Helical" evidence="2">
    <location>
        <begin position="153"/>
        <end position="173"/>
    </location>
</feature>
<evidence type="ECO:0000256" key="2">
    <source>
        <dbReference type="SAM" id="Phobius"/>
    </source>
</evidence>
<feature type="compositionally biased region" description="Low complexity" evidence="1">
    <location>
        <begin position="193"/>
        <end position="202"/>
    </location>
</feature>
<dbReference type="EMBL" id="QTJU01000003">
    <property type="protein sequence ID" value="RFM28152.1"/>
    <property type="molecule type" value="Genomic_DNA"/>
</dbReference>
<keyword evidence="4" id="KW-1185">Reference proteome</keyword>
<dbReference type="RefSeq" id="WP_116847398.1">
    <property type="nucleotide sequence ID" value="NZ_QTJU01000003.1"/>
</dbReference>
<evidence type="ECO:0000256" key="1">
    <source>
        <dbReference type="SAM" id="MobiDB-lite"/>
    </source>
</evidence>
<evidence type="ECO:0000313" key="3">
    <source>
        <dbReference type="EMBL" id="RFM28152.1"/>
    </source>
</evidence>
<protein>
    <recommendedName>
        <fullName evidence="5">CCDC81-like prokaryotic HU domain-containing protein</fullName>
    </recommendedName>
</protein>
<reference evidence="3 4" key="1">
    <citation type="submission" date="2018-08" db="EMBL/GenBank/DDBJ databases">
        <title>Chitinophagaceae sp. K23C18032701, a novel bacterium isolated from forest soil.</title>
        <authorList>
            <person name="Wang C."/>
        </authorList>
    </citation>
    <scope>NUCLEOTIDE SEQUENCE [LARGE SCALE GENOMIC DNA]</scope>
    <source>
        <strain evidence="3 4">K23C18032701</strain>
    </source>
</reference>
<feature type="region of interest" description="Disordered" evidence="1">
    <location>
        <begin position="191"/>
        <end position="234"/>
    </location>
</feature>
<comment type="caution">
    <text evidence="3">The sequence shown here is derived from an EMBL/GenBank/DDBJ whole genome shotgun (WGS) entry which is preliminary data.</text>
</comment>
<proteinExistence type="predicted"/>
<organism evidence="3 4">
    <name type="scientific">Deminuibacter soli</name>
    <dbReference type="NCBI Taxonomy" id="2291815"/>
    <lineage>
        <taxon>Bacteria</taxon>
        <taxon>Pseudomonadati</taxon>
        <taxon>Bacteroidota</taxon>
        <taxon>Chitinophagia</taxon>
        <taxon>Chitinophagales</taxon>
        <taxon>Chitinophagaceae</taxon>
        <taxon>Deminuibacter</taxon>
    </lineage>
</organism>
<keyword evidence="2" id="KW-1133">Transmembrane helix</keyword>
<keyword evidence="2" id="KW-0812">Transmembrane</keyword>
<dbReference type="OrthoDB" id="660546at2"/>
<evidence type="ECO:0008006" key="5">
    <source>
        <dbReference type="Google" id="ProtNLM"/>
    </source>
</evidence>
<dbReference type="Proteomes" id="UP000261284">
    <property type="component" value="Unassembled WGS sequence"/>
</dbReference>
<name>A0A3E1NJQ3_9BACT</name>
<dbReference type="AlphaFoldDB" id="A0A3E1NJQ3"/>
<feature type="compositionally biased region" description="Low complexity" evidence="1">
    <location>
        <begin position="215"/>
        <end position="232"/>
    </location>
</feature>
<keyword evidence="2" id="KW-0472">Membrane</keyword>